<name>A0A813VUU4_9BILA</name>
<evidence type="ECO:0000313" key="6">
    <source>
        <dbReference type="EMBL" id="CAF0765393.1"/>
    </source>
</evidence>
<organism evidence="7 10">
    <name type="scientific">Didymodactylos carnosus</name>
    <dbReference type="NCBI Taxonomy" id="1234261"/>
    <lineage>
        <taxon>Eukaryota</taxon>
        <taxon>Metazoa</taxon>
        <taxon>Spiralia</taxon>
        <taxon>Gnathifera</taxon>
        <taxon>Rotifera</taxon>
        <taxon>Eurotatoria</taxon>
        <taxon>Bdelloidea</taxon>
        <taxon>Philodinida</taxon>
        <taxon>Philodinidae</taxon>
        <taxon>Didymodactylos</taxon>
    </lineage>
</organism>
<dbReference type="Pfam" id="PF13920">
    <property type="entry name" value="zf-C3HC4_3"/>
    <property type="match status" value="1"/>
</dbReference>
<dbReference type="SMART" id="SM00184">
    <property type="entry name" value="RING"/>
    <property type="match status" value="1"/>
</dbReference>
<dbReference type="Proteomes" id="UP000677228">
    <property type="component" value="Unassembled WGS sequence"/>
</dbReference>
<dbReference type="InterPro" id="IPR013083">
    <property type="entry name" value="Znf_RING/FYVE/PHD"/>
</dbReference>
<dbReference type="PANTHER" id="PTHR14879">
    <property type="entry name" value="CASPASE REGULATOR, RING FINGER DOMAIN-CONTAINING"/>
    <property type="match status" value="1"/>
</dbReference>
<dbReference type="SUPFAM" id="SSF57850">
    <property type="entry name" value="RING/U-box"/>
    <property type="match status" value="1"/>
</dbReference>
<dbReference type="Proteomes" id="UP000682733">
    <property type="component" value="Unassembled WGS sequence"/>
</dbReference>
<dbReference type="Gene3D" id="3.30.40.10">
    <property type="entry name" value="Zinc/RING finger domain, C3HC4 (zinc finger)"/>
    <property type="match status" value="1"/>
</dbReference>
<dbReference type="PANTHER" id="PTHR14879:SF5">
    <property type="entry name" value="RING-TYPE DOMAIN-CONTAINING PROTEIN"/>
    <property type="match status" value="1"/>
</dbReference>
<gene>
    <name evidence="7" type="ORF">GPM918_LOCUS5601</name>
    <name evidence="6" type="ORF">OVA965_LOCUS2782</name>
    <name evidence="9" type="ORF">SRO942_LOCUS5601</name>
    <name evidence="8" type="ORF">TMI583_LOCUS2781</name>
</gene>
<evidence type="ECO:0000313" key="8">
    <source>
        <dbReference type="EMBL" id="CAF3545441.1"/>
    </source>
</evidence>
<evidence type="ECO:0000259" key="5">
    <source>
        <dbReference type="PROSITE" id="PS50089"/>
    </source>
</evidence>
<evidence type="ECO:0000313" key="7">
    <source>
        <dbReference type="EMBL" id="CAF0841753.1"/>
    </source>
</evidence>
<dbReference type="Proteomes" id="UP000681722">
    <property type="component" value="Unassembled WGS sequence"/>
</dbReference>
<proteinExistence type="predicted"/>
<dbReference type="EMBL" id="CAJOBA010000621">
    <property type="protein sequence ID" value="CAF3545441.1"/>
    <property type="molecule type" value="Genomic_DNA"/>
</dbReference>
<sequence length="110" mass="12442">MCHYCHKLGNNINAPPHRSKKCIDKDNIHSKVPISKRLYEKGKRLSTTRSESTDDNVASDGICSICWERKSNCAFIPCGHVTTCEQCSNDVDKCPVCRATIQQKQKLYIV</sequence>
<protein>
    <recommendedName>
        <fullName evidence="5">RING-type domain-containing protein</fullName>
    </recommendedName>
</protein>
<evidence type="ECO:0000313" key="10">
    <source>
        <dbReference type="Proteomes" id="UP000663829"/>
    </source>
</evidence>
<dbReference type="EMBL" id="CAJNOQ010000818">
    <property type="protein sequence ID" value="CAF0841753.1"/>
    <property type="molecule type" value="Genomic_DNA"/>
</dbReference>
<dbReference type="EMBL" id="CAJNOK010000621">
    <property type="protein sequence ID" value="CAF0765393.1"/>
    <property type="molecule type" value="Genomic_DNA"/>
</dbReference>
<accession>A0A813VUU4</accession>
<feature type="domain" description="RING-type" evidence="5">
    <location>
        <begin position="63"/>
        <end position="98"/>
    </location>
</feature>
<keyword evidence="2 4" id="KW-0863">Zinc-finger</keyword>
<dbReference type="FunFam" id="1.10.1170.10:FF:000002">
    <property type="entry name" value="Baculoviral IAP repeat containing 7"/>
    <property type="match status" value="1"/>
</dbReference>
<dbReference type="Proteomes" id="UP000663829">
    <property type="component" value="Unassembled WGS sequence"/>
</dbReference>
<dbReference type="OrthoDB" id="9985213at2759"/>
<dbReference type="InterPro" id="IPR051728">
    <property type="entry name" value="RING-FYVE_E3_ubiquitin-ligase"/>
</dbReference>
<dbReference type="AlphaFoldDB" id="A0A813VUU4"/>
<evidence type="ECO:0000313" key="9">
    <source>
        <dbReference type="EMBL" id="CAF3629111.1"/>
    </source>
</evidence>
<keyword evidence="3" id="KW-0862">Zinc</keyword>
<dbReference type="GO" id="GO:0008270">
    <property type="term" value="F:zinc ion binding"/>
    <property type="evidence" value="ECO:0007669"/>
    <property type="project" value="UniProtKB-KW"/>
</dbReference>
<keyword evidence="10" id="KW-1185">Reference proteome</keyword>
<keyword evidence="1" id="KW-0479">Metal-binding</keyword>
<evidence type="ECO:0000256" key="4">
    <source>
        <dbReference type="PROSITE-ProRule" id="PRU00175"/>
    </source>
</evidence>
<reference evidence="7" key="1">
    <citation type="submission" date="2021-02" db="EMBL/GenBank/DDBJ databases">
        <authorList>
            <person name="Nowell W R."/>
        </authorList>
    </citation>
    <scope>NUCLEOTIDE SEQUENCE</scope>
</reference>
<dbReference type="InterPro" id="IPR001841">
    <property type="entry name" value="Znf_RING"/>
</dbReference>
<dbReference type="EMBL" id="CAJOBC010000818">
    <property type="protein sequence ID" value="CAF3629111.1"/>
    <property type="molecule type" value="Genomic_DNA"/>
</dbReference>
<evidence type="ECO:0000256" key="3">
    <source>
        <dbReference type="ARBA" id="ARBA00022833"/>
    </source>
</evidence>
<dbReference type="PROSITE" id="PS50089">
    <property type="entry name" value="ZF_RING_2"/>
    <property type="match status" value="1"/>
</dbReference>
<comment type="caution">
    <text evidence="7">The sequence shown here is derived from an EMBL/GenBank/DDBJ whole genome shotgun (WGS) entry which is preliminary data.</text>
</comment>
<evidence type="ECO:0000256" key="2">
    <source>
        <dbReference type="ARBA" id="ARBA00022771"/>
    </source>
</evidence>
<evidence type="ECO:0000256" key="1">
    <source>
        <dbReference type="ARBA" id="ARBA00022723"/>
    </source>
</evidence>